<feature type="repeat" description="WD" evidence="3">
    <location>
        <begin position="113"/>
        <end position="148"/>
    </location>
</feature>
<dbReference type="SUPFAM" id="SSF50998">
    <property type="entry name" value="Quinoprotein alcohol dehydrogenase-like"/>
    <property type="match status" value="1"/>
</dbReference>
<feature type="repeat" description="WD" evidence="3">
    <location>
        <begin position="327"/>
        <end position="368"/>
    </location>
</feature>
<dbReference type="STRING" id="1314800.A0A1B7MH95"/>
<dbReference type="Proteomes" id="UP000092154">
    <property type="component" value="Unassembled WGS sequence"/>
</dbReference>
<evidence type="ECO:0000256" key="2">
    <source>
        <dbReference type="ARBA" id="ARBA00022737"/>
    </source>
</evidence>
<keyword evidence="2" id="KW-0677">Repeat</keyword>
<dbReference type="SUPFAM" id="SSF50978">
    <property type="entry name" value="WD40 repeat-like"/>
    <property type="match status" value="1"/>
</dbReference>
<dbReference type="PROSITE" id="PS50294">
    <property type="entry name" value="WD_REPEATS_REGION"/>
    <property type="match status" value="6"/>
</dbReference>
<dbReference type="PROSITE" id="PS00678">
    <property type="entry name" value="WD_REPEATS_1"/>
    <property type="match status" value="1"/>
</dbReference>
<evidence type="ECO:0000256" key="1">
    <source>
        <dbReference type="ARBA" id="ARBA00022574"/>
    </source>
</evidence>
<sequence length="837" mass="93430">MTDGKQPSRFRGTLAKRFTGHEDYITALATFPDGKRIATGSRDKTIRIWRLEDGREMKKWVVKKGVRALVILRNGIHVVSAEEDYPRYDPNQMDYGQLWVRDAESGRVIAGPLNGHIPTVNTLDISPDGGILAGGSWDNTVSLWDTTTWQRKGALECDAWVICIRFSPTGPLGVATDEDIQIWDLGRRERVAQFNGHTEFNNALNKSLAWTPDGAHLLSAGNHNDPAIRSWDTSTWKQLGDPWIGYDDYKEINRIVLNPAGTLLVSTSCDDTGRLWQLGTGIDVAPYEDLTRVLCVAFSLDGRFIFSGGTDGKISQRDLAAYAQQTFKGHDGDITSIATFPDGKRIATGSDDRTIRIWRLEDGKEMKKWVVKNIVDALVILRDGKQVVSAEGELSGDLEQLWVRDAETGRVVAGPLNDHTDAVKALDISPDGTILASGTYYGTVILWDTTTWQSKGALKCEAWLNCMQFSPTGQLGIASNEDIQIWDYHRRERLAQFNGHAEFNNAWNKSLTWTPDGIHLLSAGNHNDTVIRSWDTSTWTQAGDPLIGHNEYEDIIKIILNPAGTLLASASNDNTVRLWQLSTGTEVVLYEHSHSVDSVAFSEDGRFIFSGGWDEKMTQWKIPEDVLAAASGDRLMAEVNTKTGPSRGKKKNPKDLLDTEIPGQRRRQVNQRVDKTRPRIDPSVFQLRAHVDGPPSTPSRLHSVNNFFNRVPLSSDTKGKRKEHRAEIEAQEVALGQATYADYVASKEDGIRPYALLFCLSWFRKKEKKPDPPPQVYDVDLMKAEQEEDPLDIPVPTRARSTQQDDIELTPMVSQSQSEAGPSRLPENKEYPEAQSA</sequence>
<evidence type="ECO:0000256" key="4">
    <source>
        <dbReference type="SAM" id="MobiDB-lite"/>
    </source>
</evidence>
<dbReference type="PROSITE" id="PS50082">
    <property type="entry name" value="WD_REPEATS_2"/>
    <property type="match status" value="6"/>
</dbReference>
<dbReference type="SUPFAM" id="SSF50969">
    <property type="entry name" value="YVTN repeat-like/Quinoprotein amine dehydrogenase"/>
    <property type="match status" value="1"/>
</dbReference>
<feature type="repeat" description="WD" evidence="3">
    <location>
        <begin position="548"/>
        <end position="589"/>
    </location>
</feature>
<dbReference type="PANTHER" id="PTHR22847">
    <property type="entry name" value="WD40 REPEAT PROTEIN"/>
    <property type="match status" value="1"/>
</dbReference>
<dbReference type="InterPro" id="IPR015943">
    <property type="entry name" value="WD40/YVTN_repeat-like_dom_sf"/>
</dbReference>
<dbReference type="EMBL" id="KV449168">
    <property type="protein sequence ID" value="OAX31973.1"/>
    <property type="molecule type" value="Genomic_DNA"/>
</dbReference>
<evidence type="ECO:0000313" key="5">
    <source>
        <dbReference type="EMBL" id="OAX31973.1"/>
    </source>
</evidence>
<dbReference type="InterPro" id="IPR020472">
    <property type="entry name" value="WD40_PAC1"/>
</dbReference>
<feature type="region of interest" description="Disordered" evidence="4">
    <location>
        <begin position="767"/>
        <end position="837"/>
    </location>
</feature>
<evidence type="ECO:0000256" key="3">
    <source>
        <dbReference type="PROSITE-ProRule" id="PRU00221"/>
    </source>
</evidence>
<accession>A0A1B7MH95</accession>
<dbReference type="PANTHER" id="PTHR22847:SF637">
    <property type="entry name" value="WD REPEAT DOMAIN 5B"/>
    <property type="match status" value="1"/>
</dbReference>
<feature type="repeat" description="WD" evidence="3">
    <location>
        <begin position="589"/>
        <end position="622"/>
    </location>
</feature>
<organism evidence="5 6">
    <name type="scientific">Rhizopogon vinicolor AM-OR11-026</name>
    <dbReference type="NCBI Taxonomy" id="1314800"/>
    <lineage>
        <taxon>Eukaryota</taxon>
        <taxon>Fungi</taxon>
        <taxon>Dikarya</taxon>
        <taxon>Basidiomycota</taxon>
        <taxon>Agaricomycotina</taxon>
        <taxon>Agaricomycetes</taxon>
        <taxon>Agaricomycetidae</taxon>
        <taxon>Boletales</taxon>
        <taxon>Suillineae</taxon>
        <taxon>Rhizopogonaceae</taxon>
        <taxon>Rhizopogon</taxon>
    </lineage>
</organism>
<dbReference type="InterPro" id="IPR011047">
    <property type="entry name" value="Quinoprotein_ADH-like_sf"/>
</dbReference>
<dbReference type="Pfam" id="PF00400">
    <property type="entry name" value="WD40"/>
    <property type="match status" value="8"/>
</dbReference>
<keyword evidence="1 3" id="KW-0853">WD repeat</keyword>
<protein>
    <submittedName>
        <fullName evidence="5">WD40 repeat-like protein</fullName>
    </submittedName>
</protein>
<dbReference type="AlphaFoldDB" id="A0A1B7MH95"/>
<keyword evidence="6" id="KW-1185">Reference proteome</keyword>
<dbReference type="CDD" id="cd00200">
    <property type="entry name" value="WD40"/>
    <property type="match status" value="2"/>
</dbReference>
<feature type="repeat" description="WD" evidence="3">
    <location>
        <begin position="416"/>
        <end position="451"/>
    </location>
</feature>
<dbReference type="PRINTS" id="PR00320">
    <property type="entry name" value="GPROTEINBRPT"/>
</dbReference>
<dbReference type="OrthoDB" id="10352147at2759"/>
<gene>
    <name evidence="5" type="ORF">K503DRAFT_805622</name>
</gene>
<dbReference type="InterPro" id="IPR036322">
    <property type="entry name" value="WD40_repeat_dom_sf"/>
</dbReference>
<dbReference type="Gene3D" id="2.130.10.10">
    <property type="entry name" value="YVTN repeat-like/Quinoprotein amine dehydrogenase"/>
    <property type="match status" value="5"/>
</dbReference>
<evidence type="ECO:0000313" key="6">
    <source>
        <dbReference type="Proteomes" id="UP000092154"/>
    </source>
</evidence>
<dbReference type="GO" id="GO:1990234">
    <property type="term" value="C:transferase complex"/>
    <property type="evidence" value="ECO:0007669"/>
    <property type="project" value="UniProtKB-ARBA"/>
</dbReference>
<reference evidence="5 6" key="1">
    <citation type="submission" date="2016-06" db="EMBL/GenBank/DDBJ databases">
        <title>Comparative genomics of the ectomycorrhizal sister species Rhizopogon vinicolor and Rhizopogon vesiculosus (Basidiomycota: Boletales) reveals a divergence of the mating type B locus.</title>
        <authorList>
            <consortium name="DOE Joint Genome Institute"/>
            <person name="Mujic A.B."/>
            <person name="Kuo A."/>
            <person name="Tritt A."/>
            <person name="Lipzen A."/>
            <person name="Chen C."/>
            <person name="Johnson J."/>
            <person name="Sharma A."/>
            <person name="Barry K."/>
            <person name="Grigoriev I.V."/>
            <person name="Spatafora J.W."/>
        </authorList>
    </citation>
    <scope>NUCLEOTIDE SEQUENCE [LARGE SCALE GENOMIC DNA]</scope>
    <source>
        <strain evidence="5 6">AM-OR11-026</strain>
    </source>
</reference>
<dbReference type="InParanoid" id="A0A1B7MH95"/>
<feature type="compositionally biased region" description="Basic and acidic residues" evidence="4">
    <location>
        <begin position="826"/>
        <end position="837"/>
    </location>
</feature>
<dbReference type="InterPro" id="IPR011044">
    <property type="entry name" value="Quino_amine_DH_bsu"/>
</dbReference>
<feature type="repeat" description="WD" evidence="3">
    <location>
        <begin position="18"/>
        <end position="59"/>
    </location>
</feature>
<name>A0A1B7MH95_9AGAM</name>
<proteinExistence type="predicted"/>
<dbReference type="InterPro" id="IPR001680">
    <property type="entry name" value="WD40_rpt"/>
</dbReference>
<feature type="region of interest" description="Disordered" evidence="4">
    <location>
        <begin position="639"/>
        <end position="658"/>
    </location>
</feature>
<dbReference type="InterPro" id="IPR019775">
    <property type="entry name" value="WD40_repeat_CS"/>
</dbReference>
<dbReference type="SMART" id="SM00320">
    <property type="entry name" value="WD40"/>
    <property type="match status" value="12"/>
</dbReference>